<reference evidence="7" key="1">
    <citation type="journal article" date="2022" name="DNA Res.">
        <title>Genome analysis of five recently described species of the CUG-Ser clade uncovers Candida theae as a new hybrid lineage with pathogenic potential in the Candida parapsilosis species complex.</title>
        <authorList>
            <person name="Mixao V."/>
            <person name="Del Olmo V."/>
            <person name="Hegedusova E."/>
            <person name="Saus E."/>
            <person name="Pryszcz L."/>
            <person name="Cillingova A."/>
            <person name="Nosek J."/>
            <person name="Gabaldon T."/>
        </authorList>
    </citation>
    <scope>NUCLEOTIDE SEQUENCE</scope>
    <source>
        <strain evidence="7">CBS 10844</strain>
    </source>
</reference>
<dbReference type="RefSeq" id="XP_049179699.1">
    <property type="nucleotide sequence ID" value="XM_049324532.1"/>
</dbReference>
<gene>
    <name evidence="7" type="ORF">KGF56_003221</name>
</gene>
<dbReference type="Gene3D" id="3.30.60.90">
    <property type="match status" value="1"/>
</dbReference>
<dbReference type="Pfam" id="PF00569">
    <property type="entry name" value="ZZ"/>
    <property type="match status" value="1"/>
</dbReference>
<feature type="compositionally biased region" description="Basic and acidic residues" evidence="5">
    <location>
        <begin position="697"/>
        <end position="715"/>
    </location>
</feature>
<proteinExistence type="predicted"/>
<dbReference type="GO" id="GO:0044753">
    <property type="term" value="C:amphisome"/>
    <property type="evidence" value="ECO:0007669"/>
    <property type="project" value="TreeGrafter"/>
</dbReference>
<dbReference type="InterPro" id="IPR043145">
    <property type="entry name" value="Znf_ZZ_sf"/>
</dbReference>
<dbReference type="InterPro" id="IPR000433">
    <property type="entry name" value="Znf_ZZ"/>
</dbReference>
<feature type="compositionally biased region" description="Acidic residues" evidence="5">
    <location>
        <begin position="716"/>
        <end position="733"/>
    </location>
</feature>
<keyword evidence="8" id="KW-1185">Reference proteome</keyword>
<protein>
    <recommendedName>
        <fullName evidence="6">ZZ-type domain-containing protein</fullName>
    </recommendedName>
</protein>
<evidence type="ECO:0000256" key="1">
    <source>
        <dbReference type="ARBA" id="ARBA00022723"/>
    </source>
</evidence>
<dbReference type="AlphaFoldDB" id="A0AAI9SW48"/>
<evidence type="ECO:0000259" key="6">
    <source>
        <dbReference type="PROSITE" id="PS50135"/>
    </source>
</evidence>
<dbReference type="GO" id="GO:0070530">
    <property type="term" value="F:K63-linked polyubiquitin modification-dependent protein binding"/>
    <property type="evidence" value="ECO:0007669"/>
    <property type="project" value="TreeGrafter"/>
</dbReference>
<sequence length="744" mass="83657">MSNKSQLIAIKVTIEKVQNGHHSSAKEKTIYAKKDSFLKIRSKESLTTFLNTELHDILPQSLQFIKYTRKSKKYRDYIPLKNEEDFKSLARSLKVKNHVKLKVEDYSSAATMETSFPEFGLKKKIADDISKFGDALIEIAFEHFKELFGKSFDPPTTNSNTAVFGAATGISSDESLDEKSFSARSNTAAAENTDARRDLDLDSDMDLNLAVHPNICCDHCSPLEFNPIKGTRYCCLVCENYDLCSKCEAEQQSKRLRYGKHSYDHPMCRVPVPTPFFKSPSLFARCASGNENACRFAYSKTNDIIYDVPLNQCNTKNRDKLSEWLNSKGIEGFIAEVDQHIDKSQRYDEILMALAGRKDIGDIEKKHKLIMDLVKEWLSSNETKCNTEDSNLQVNGSNPEESKVIAKFSRIDILAGKMILKLVNRSDKTIVGGDLKFELCDSTHDELTFVKNASDLKPGQIKFYKLGKVPVDFGDKDATFRIHNPELILEGVFECDTDIMLSVRNNTGNIKKEKEKEKQCATLSISETNDHTPPLITAAISMTVKSKLLIHLDVFNQSNVTIDSEDLQIQVLDNNGRIMSKAVIQDSKGIASGKTAKYNLTLQNHILKYPIQLIFETKKQIANCVFTEETSDAILTFHDKTTTDADLSVTSQTFAQAPTSETDNISYNENTVSSASLSGSASFHSIVLPSLPRESKEVKKIDTQQEELDKLHQPQEDDYDMLDTDDESPDSDYEILSIHTSRSV</sequence>
<keyword evidence="3" id="KW-0862">Zinc</keyword>
<evidence type="ECO:0000256" key="5">
    <source>
        <dbReference type="SAM" id="MobiDB-lite"/>
    </source>
</evidence>
<dbReference type="GO" id="GO:0016235">
    <property type="term" value="C:aggresome"/>
    <property type="evidence" value="ECO:0007669"/>
    <property type="project" value="TreeGrafter"/>
</dbReference>
<dbReference type="GO" id="GO:0007032">
    <property type="term" value="P:endosome organization"/>
    <property type="evidence" value="ECO:0007669"/>
    <property type="project" value="TreeGrafter"/>
</dbReference>
<keyword evidence="2 4" id="KW-0863">Zinc-finger</keyword>
<evidence type="ECO:0000313" key="7">
    <source>
        <dbReference type="EMBL" id="KAI3403954.2"/>
    </source>
</evidence>
<dbReference type="Proteomes" id="UP001202479">
    <property type="component" value="Unassembled WGS sequence"/>
</dbReference>
<organism evidence="7 8">
    <name type="scientific">Candida oxycetoniae</name>
    <dbReference type="NCBI Taxonomy" id="497107"/>
    <lineage>
        <taxon>Eukaryota</taxon>
        <taxon>Fungi</taxon>
        <taxon>Dikarya</taxon>
        <taxon>Ascomycota</taxon>
        <taxon>Saccharomycotina</taxon>
        <taxon>Pichiomycetes</taxon>
        <taxon>Debaryomycetaceae</taxon>
        <taxon>Candida/Lodderomyces clade</taxon>
        <taxon>Candida</taxon>
    </lineage>
</organism>
<dbReference type="GO" id="GO:0035973">
    <property type="term" value="P:aggrephagy"/>
    <property type="evidence" value="ECO:0007669"/>
    <property type="project" value="TreeGrafter"/>
</dbReference>
<evidence type="ECO:0000256" key="4">
    <source>
        <dbReference type="PROSITE-ProRule" id="PRU00228"/>
    </source>
</evidence>
<name>A0AAI9SW48_9ASCO</name>
<dbReference type="GO" id="GO:0000423">
    <property type="term" value="P:mitophagy"/>
    <property type="evidence" value="ECO:0007669"/>
    <property type="project" value="TreeGrafter"/>
</dbReference>
<dbReference type="SUPFAM" id="SSF57850">
    <property type="entry name" value="RING/U-box"/>
    <property type="match status" value="1"/>
</dbReference>
<keyword evidence="1" id="KW-0479">Metal-binding</keyword>
<dbReference type="PROSITE" id="PS50135">
    <property type="entry name" value="ZF_ZZ_2"/>
    <property type="match status" value="1"/>
</dbReference>
<dbReference type="GO" id="GO:0008270">
    <property type="term" value="F:zinc ion binding"/>
    <property type="evidence" value="ECO:0007669"/>
    <property type="project" value="UniProtKB-KW"/>
</dbReference>
<evidence type="ECO:0000313" key="8">
    <source>
        <dbReference type="Proteomes" id="UP001202479"/>
    </source>
</evidence>
<dbReference type="PANTHER" id="PTHR15090">
    <property type="entry name" value="SEQUESTOSOME 1-RELATED"/>
    <property type="match status" value="1"/>
</dbReference>
<dbReference type="CDD" id="cd02340">
    <property type="entry name" value="ZZ_NBR1_like"/>
    <property type="match status" value="1"/>
</dbReference>
<dbReference type="GeneID" id="73380838"/>
<feature type="domain" description="ZZ-type" evidence="6">
    <location>
        <begin position="212"/>
        <end position="275"/>
    </location>
</feature>
<dbReference type="InterPro" id="IPR052260">
    <property type="entry name" value="Autophagy_Rcpt_SigReg"/>
</dbReference>
<comment type="caution">
    <text evidence="7">The sequence shown here is derived from an EMBL/GenBank/DDBJ whole genome shotgun (WGS) entry which is preliminary data.</text>
</comment>
<evidence type="ECO:0000256" key="3">
    <source>
        <dbReference type="ARBA" id="ARBA00022833"/>
    </source>
</evidence>
<evidence type="ECO:0000256" key="2">
    <source>
        <dbReference type="ARBA" id="ARBA00022771"/>
    </source>
</evidence>
<dbReference type="GO" id="GO:0005080">
    <property type="term" value="F:protein kinase C binding"/>
    <property type="evidence" value="ECO:0007669"/>
    <property type="project" value="TreeGrafter"/>
</dbReference>
<feature type="region of interest" description="Disordered" evidence="5">
    <location>
        <begin position="697"/>
        <end position="744"/>
    </location>
</feature>
<dbReference type="SMART" id="SM00291">
    <property type="entry name" value="ZnF_ZZ"/>
    <property type="match status" value="1"/>
</dbReference>
<dbReference type="PANTHER" id="PTHR15090:SF0">
    <property type="entry name" value="SEQUESTOSOME-1"/>
    <property type="match status" value="1"/>
</dbReference>
<accession>A0AAI9SW48</accession>
<dbReference type="EMBL" id="JAHUZD010000110">
    <property type="protein sequence ID" value="KAI3403954.2"/>
    <property type="molecule type" value="Genomic_DNA"/>
</dbReference>